<evidence type="ECO:0000313" key="1">
    <source>
        <dbReference type="EMBL" id="KAI4587100.1"/>
    </source>
</evidence>
<organism evidence="1 2">
    <name type="scientific">Ovis ammon polii x Ovis aries</name>
    <dbReference type="NCBI Taxonomy" id="2918886"/>
    <lineage>
        <taxon>Eukaryota</taxon>
        <taxon>Metazoa</taxon>
        <taxon>Chordata</taxon>
        <taxon>Craniata</taxon>
        <taxon>Vertebrata</taxon>
        <taxon>Euteleostomi</taxon>
        <taxon>Mammalia</taxon>
        <taxon>Eutheria</taxon>
        <taxon>Laurasiatheria</taxon>
        <taxon>Artiodactyla</taxon>
        <taxon>Ruminantia</taxon>
        <taxon>Pecora</taxon>
        <taxon>Bovidae</taxon>
        <taxon>Caprinae</taxon>
        <taxon>Ovis</taxon>
    </lineage>
</organism>
<sequence length="1598" mass="179351">MLSCQLVRASNLPSLKKDRRSDPVASLTFRGPNAKGKAQQAPAWDTQQCVKKRTKVIKNNVNPVWNEGFEWDLKGIPLDQGSELLVVVKDHETMGRNSPEVPGTALSPHPLRETDAQSSHWRERSRRASCKRWDSRSGFLLLVPFAEVRTQGSDMGLLFCDLLTVELLFGNWSFCGKKAASDKYGWWASGFLGEANIPLREVLATPSLSASFNAPLLDTKKQPTGASLVLQVSYTPLPGAMPTFPPLTPLEPSPTLPDMDMVAGGGQSQAETWSLLSDSTVDTRHSGRKWLAPTDTGGEEDTEDQGLTGDEAEPFLDQSGAPGPGAPSTPKKPPSHPPPYHPGGRRKRSAPAPRKLLSDKPQDFQIRVQVIEGRQLPGVNIKPVVKVTAAGQTKRTRIHKGNSPFFNETLFFNVFDSPAELFNEPIFITVAAEWGDPDAAQLPQVVDSRSLRTDALIGEFRLDVGSIYQEPRHAYLRKWLLLSDPDDFSAGARGYLKASLCVLGPGDEAPLGKAQRLQELLFGDGPPSPEPWAEGPVASWGVRRLLGDTSGKWGFEDGEQQAVSSMSFSSVDDAVMDNVRQIFGFDSNKKNLVDPFVEVSFAGKMLCSKILEKTANPQWNQSITLPAMFPSMCEKMRIRVVDWDRLTHNDIVATTYLSMSKISASGGEIEEEPAGVVKLPPATELDDHLGFLPTFGPCYINLYGSPREFTGFPDPYAELNTGKGEGVAYRGRLLLSLETKLVERSEQKVEALSADDILRVEKYLRRRKYSLFAAFYSATMLQDVDDAVQFEVSIGNYGNKFDTTCLPLASTTQYSRAVFDGCHYYYLPWGNVKPVVVLSSYWEDISHRVEAQNQLLRIADQLEAGLEQVHLALKAQCSDEDVDTLVAQLMDELIAGCSQPLADVQEMPSATHLDQYLYQLRTRHLSQITEVAQALKLGHSELPATLEQAEDWLLRLRALADEPQNSLPDVVIWMLQGDKRVAYQRVPAHEVLFSRRGSSYCGKNCGKLQTIFLKYPMEGVPGARMPVQIRVRLWFGLSVDEKEFNQFAEGKLSVFAETYENQTKLALVGNWGTTGLTYPKFSDITGRIKLPKDSFRPSAGWAWAGDWFVCPEKTLLHDTDAGHLSFVEEVFENQTRLPGGQWIYMSDNYTDVNGEKVLPKDDIECPLGWKWEDEEWSTDLNRAVDEQGWEYSITIPPDRKPRHWVPAEKMYYTHRRRRWVRLRRRDLSQMEALKRHRQAEAEGEGWEYASLFGWKFHLEYRKTDAFRRRRWRRRMEPLEKTGPAAVFALEGALGGVVDDRSEDSVSVSTLSFGVNRPTISCIFDYGNRYHLRCYMYQARDLPAMDKDSFSDPYAVVSFLHQSQKTVVAKNTLNPTWDQTLIFYEIEIFGEPSSIAEQPPSIVVELYDHDTYGVDEFMGRCICQPSLERMPRLAWFPLTRGSQPAGELLASFELIQREKCKHSAQVRHTSGQVREAGFGGWPVSVDLWGLEMEHRSEDTDLPYPPPQREANIYMVPQNIKPVLQRTAIEILAWGLRNMKSYQLASVSSPSLVVECGGQSVQSCVIKNLRKNPNFDICTLFMEVVSLTSLRSAAYRSPGA</sequence>
<evidence type="ECO:0000313" key="2">
    <source>
        <dbReference type="Proteomes" id="UP001057279"/>
    </source>
</evidence>
<name>A0ACB9VCB5_9CETA</name>
<comment type="caution">
    <text evidence="1">The sequence shown here is derived from an EMBL/GenBank/DDBJ whole genome shotgun (WGS) entry which is preliminary data.</text>
</comment>
<dbReference type="EMBL" id="CM043028">
    <property type="protein sequence ID" value="KAI4587100.1"/>
    <property type="molecule type" value="Genomic_DNA"/>
</dbReference>
<proteinExistence type="predicted"/>
<keyword evidence="2" id="KW-1185">Reference proteome</keyword>
<reference evidence="1" key="1">
    <citation type="submission" date="2022-03" db="EMBL/GenBank/DDBJ databases">
        <title>Genomic analyses of argali, domestic sheep and their hybrids provide insights into chromosomal evolution, heterosis and genetic basis of agronomic traits.</title>
        <authorList>
            <person name="Li M."/>
        </authorList>
    </citation>
    <scope>NUCLEOTIDE SEQUENCE</scope>
    <source>
        <strain evidence="1">F1 hybrid</strain>
    </source>
</reference>
<protein>
    <submittedName>
        <fullName evidence="1">Uncharacterized protein</fullName>
    </submittedName>
</protein>
<dbReference type="Proteomes" id="UP001057279">
    <property type="component" value="Linkage Group LG03"/>
</dbReference>
<gene>
    <name evidence="1" type="ORF">MJG53_004887</name>
</gene>
<accession>A0ACB9VCB5</accession>